<dbReference type="Proteomes" id="UP001144191">
    <property type="component" value="Unassembled WGS sequence"/>
</dbReference>
<evidence type="ECO:0000313" key="1">
    <source>
        <dbReference type="EMBL" id="GLA52798.1"/>
    </source>
</evidence>
<name>A0A9W6A307_ASPNG</name>
<protein>
    <submittedName>
        <fullName evidence="1">Uncharacterized protein</fullName>
    </submittedName>
</protein>
<evidence type="ECO:0000313" key="2">
    <source>
        <dbReference type="Proteomes" id="UP001144191"/>
    </source>
</evidence>
<dbReference type="AlphaFoldDB" id="A0A9W6A307"/>
<comment type="caution">
    <text evidence="1">The sequence shown here is derived from an EMBL/GenBank/DDBJ whole genome shotgun (WGS) entry which is preliminary data.</text>
</comment>
<dbReference type="EMBL" id="BRPB01000069">
    <property type="protein sequence ID" value="GLA52798.1"/>
    <property type="molecule type" value="Genomic_DNA"/>
</dbReference>
<accession>A0A9W6A307</accession>
<organism evidence="1 2">
    <name type="scientific">Aspergillus niger</name>
    <dbReference type="NCBI Taxonomy" id="5061"/>
    <lineage>
        <taxon>Eukaryota</taxon>
        <taxon>Fungi</taxon>
        <taxon>Dikarya</taxon>
        <taxon>Ascomycota</taxon>
        <taxon>Pezizomycotina</taxon>
        <taxon>Eurotiomycetes</taxon>
        <taxon>Eurotiomycetidae</taxon>
        <taxon>Eurotiales</taxon>
        <taxon>Aspergillaceae</taxon>
        <taxon>Aspergillus</taxon>
        <taxon>Aspergillus subgen. Circumdati</taxon>
    </lineage>
</organism>
<proteinExistence type="predicted"/>
<reference evidence="1" key="1">
    <citation type="submission" date="2022-07" db="EMBL/GenBank/DDBJ databases">
        <title>Taxonomy of Aspergillus series Nigri: significant species reduction supported by multi-species coalescent approaches.</title>
        <authorList>
            <person name="Bian C."/>
            <person name="Kusuya Y."/>
            <person name="Sklenar F."/>
            <person name="D'hooge E."/>
            <person name="Yaguchi T."/>
            <person name="Takahashi H."/>
            <person name="Hubka V."/>
        </authorList>
    </citation>
    <scope>NUCLEOTIDE SEQUENCE</scope>
    <source>
        <strain evidence="1">IFM 63604</strain>
    </source>
</reference>
<gene>
    <name evidence="1" type="ORF">AnigIFM63604_009677</name>
</gene>
<sequence>MSVRHGKGVVVEEPAKGNRNLHADRAARLPLLPPPDQPIRKMIFKLASWATTDQHCNSHSPLTPWKALAIACHSVVLDLAQVYFEIVYPM</sequence>